<dbReference type="InterPro" id="IPR003661">
    <property type="entry name" value="HisK_dim/P_dom"/>
</dbReference>
<dbReference type="NCBIfam" id="TIGR00229">
    <property type="entry name" value="sensory_box"/>
    <property type="match status" value="1"/>
</dbReference>
<dbReference type="SUPFAM" id="SSF55874">
    <property type="entry name" value="ATPase domain of HSP90 chaperone/DNA topoisomerase II/histidine kinase"/>
    <property type="match status" value="1"/>
</dbReference>
<protein>
    <recommendedName>
        <fullName evidence="2">histidine kinase</fullName>
        <ecNumber evidence="2">2.7.13.3</ecNumber>
    </recommendedName>
</protein>
<dbReference type="RefSeq" id="WP_214440108.1">
    <property type="nucleotide sequence ID" value="NZ_JAECZB010000049.1"/>
</dbReference>
<organism evidence="10 11">
    <name type="scientific">Atlanticothrix silvestris CENA357</name>
    <dbReference type="NCBI Taxonomy" id="1725252"/>
    <lineage>
        <taxon>Bacteria</taxon>
        <taxon>Bacillati</taxon>
        <taxon>Cyanobacteriota</taxon>
        <taxon>Cyanophyceae</taxon>
        <taxon>Nostocales</taxon>
        <taxon>Nodulariaceae</taxon>
        <taxon>Atlanticothrix</taxon>
        <taxon>Atlanticothrix silvestris</taxon>
    </lineage>
</organism>
<dbReference type="Gene3D" id="1.10.287.130">
    <property type="match status" value="1"/>
</dbReference>
<dbReference type="FunFam" id="3.30.565.10:FF:000006">
    <property type="entry name" value="Sensor histidine kinase WalK"/>
    <property type="match status" value="1"/>
</dbReference>
<dbReference type="PANTHER" id="PTHR43711:SF26">
    <property type="entry name" value="SENSOR HISTIDINE KINASE RCSC"/>
    <property type="match status" value="1"/>
</dbReference>
<evidence type="ECO:0000256" key="3">
    <source>
        <dbReference type="ARBA" id="ARBA00022553"/>
    </source>
</evidence>
<accession>A0A8J7L3K0</accession>
<keyword evidence="6" id="KW-0902">Two-component regulatory system</keyword>
<dbReference type="Proteomes" id="UP000599391">
    <property type="component" value="Unassembled WGS sequence"/>
</dbReference>
<keyword evidence="3" id="KW-0597">Phosphoprotein</keyword>
<dbReference type="InterPro" id="IPR004358">
    <property type="entry name" value="Sig_transdc_His_kin-like_C"/>
</dbReference>
<dbReference type="Pfam" id="PF02518">
    <property type="entry name" value="HATPase_c"/>
    <property type="match status" value="1"/>
</dbReference>
<dbReference type="InterPro" id="IPR000014">
    <property type="entry name" value="PAS"/>
</dbReference>
<dbReference type="AlphaFoldDB" id="A0A8J7L3K0"/>
<dbReference type="GO" id="GO:0000155">
    <property type="term" value="F:phosphorelay sensor kinase activity"/>
    <property type="evidence" value="ECO:0007669"/>
    <property type="project" value="InterPro"/>
</dbReference>
<proteinExistence type="predicted"/>
<dbReference type="PANTHER" id="PTHR43711">
    <property type="entry name" value="TWO-COMPONENT HISTIDINE KINASE"/>
    <property type="match status" value="1"/>
</dbReference>
<comment type="caution">
    <text evidence="10">The sequence shown here is derived from an EMBL/GenBank/DDBJ whole genome shotgun (WGS) entry which is preliminary data.</text>
</comment>
<evidence type="ECO:0000313" key="11">
    <source>
        <dbReference type="Proteomes" id="UP000599391"/>
    </source>
</evidence>
<dbReference type="PRINTS" id="PR00344">
    <property type="entry name" value="BCTRLSENSOR"/>
</dbReference>
<feature type="domain" description="Histidine kinase" evidence="8">
    <location>
        <begin position="197"/>
        <end position="471"/>
    </location>
</feature>
<evidence type="ECO:0000256" key="1">
    <source>
        <dbReference type="ARBA" id="ARBA00000085"/>
    </source>
</evidence>
<evidence type="ECO:0000256" key="7">
    <source>
        <dbReference type="ARBA" id="ARBA00055745"/>
    </source>
</evidence>
<dbReference type="PROSITE" id="PS50112">
    <property type="entry name" value="PAS"/>
    <property type="match status" value="1"/>
</dbReference>
<evidence type="ECO:0000256" key="4">
    <source>
        <dbReference type="ARBA" id="ARBA00022679"/>
    </source>
</evidence>
<keyword evidence="5" id="KW-0418">Kinase</keyword>
<dbReference type="SMART" id="SM00387">
    <property type="entry name" value="HATPase_c"/>
    <property type="match status" value="1"/>
</dbReference>
<dbReference type="InterPro" id="IPR050736">
    <property type="entry name" value="Sensor_HK_Regulatory"/>
</dbReference>
<dbReference type="SMART" id="SM00388">
    <property type="entry name" value="HisKA"/>
    <property type="match status" value="1"/>
</dbReference>
<comment type="catalytic activity">
    <reaction evidence="1">
        <text>ATP + protein L-histidine = ADP + protein N-phospho-L-histidine.</text>
        <dbReference type="EC" id="2.7.13.3"/>
    </reaction>
</comment>
<dbReference type="Pfam" id="PF13426">
    <property type="entry name" value="PAS_9"/>
    <property type="match status" value="1"/>
</dbReference>
<dbReference type="CDD" id="cd00130">
    <property type="entry name" value="PAS"/>
    <property type="match status" value="1"/>
</dbReference>
<dbReference type="CDD" id="cd00075">
    <property type="entry name" value="HATPase"/>
    <property type="match status" value="1"/>
</dbReference>
<dbReference type="InterPro" id="IPR003594">
    <property type="entry name" value="HATPase_dom"/>
</dbReference>
<dbReference type="InterPro" id="IPR036890">
    <property type="entry name" value="HATPase_C_sf"/>
</dbReference>
<evidence type="ECO:0000259" key="9">
    <source>
        <dbReference type="PROSITE" id="PS50112"/>
    </source>
</evidence>
<reference evidence="10 11" key="1">
    <citation type="journal article" date="2021" name="Int. J. Syst. Evol. Microbiol.">
        <title>Amazonocrinis nigriterrae gen. nov., sp. nov., Atlanticothrix silvestris gen. nov., sp. nov. and Dendronalium phyllosphericum gen. nov., sp. nov., nostocacean cyanobacteria from Brazilian environments.</title>
        <authorList>
            <person name="Alvarenga D.O."/>
            <person name="Andreote A.P.D."/>
            <person name="Branco L.H.Z."/>
            <person name="Delbaje E."/>
            <person name="Cruz R.B."/>
            <person name="Varani A.M."/>
            <person name="Fiore M.F."/>
        </authorList>
    </citation>
    <scope>NUCLEOTIDE SEQUENCE [LARGE SCALE GENOMIC DNA]</scope>
    <source>
        <strain evidence="10 11">CENA357</strain>
    </source>
</reference>
<dbReference type="Gene3D" id="3.30.450.20">
    <property type="entry name" value="PAS domain"/>
    <property type="match status" value="1"/>
</dbReference>
<evidence type="ECO:0000256" key="5">
    <source>
        <dbReference type="ARBA" id="ARBA00022777"/>
    </source>
</evidence>
<evidence type="ECO:0000313" key="10">
    <source>
        <dbReference type="EMBL" id="MBH8553841.1"/>
    </source>
</evidence>
<evidence type="ECO:0000259" key="8">
    <source>
        <dbReference type="PROSITE" id="PS50109"/>
    </source>
</evidence>
<dbReference type="Gene3D" id="3.30.565.10">
    <property type="entry name" value="Histidine kinase-like ATPase, C-terminal domain"/>
    <property type="match status" value="1"/>
</dbReference>
<dbReference type="InterPro" id="IPR036097">
    <property type="entry name" value="HisK_dim/P_sf"/>
</dbReference>
<comment type="function">
    <text evidence="7">Photoreceptor which exists in two forms that are reversibly interconvertible by light: the R form that absorbs maximally in the red region of the spectrum and the FR form that absorbs maximally in the far-red region.</text>
</comment>
<evidence type="ECO:0000256" key="2">
    <source>
        <dbReference type="ARBA" id="ARBA00012438"/>
    </source>
</evidence>
<dbReference type="InterPro" id="IPR035965">
    <property type="entry name" value="PAS-like_dom_sf"/>
</dbReference>
<dbReference type="EC" id="2.7.13.3" evidence="2"/>
<evidence type="ECO:0000256" key="6">
    <source>
        <dbReference type="ARBA" id="ARBA00023012"/>
    </source>
</evidence>
<dbReference type="CDD" id="cd00082">
    <property type="entry name" value="HisKA"/>
    <property type="match status" value="1"/>
</dbReference>
<gene>
    <name evidence="10" type="ORF">I8751_15970</name>
</gene>
<dbReference type="SUPFAM" id="SSF55785">
    <property type="entry name" value="PYP-like sensor domain (PAS domain)"/>
    <property type="match status" value="1"/>
</dbReference>
<dbReference type="EMBL" id="JAECZB010000049">
    <property type="protein sequence ID" value="MBH8553841.1"/>
    <property type="molecule type" value="Genomic_DNA"/>
</dbReference>
<dbReference type="InterPro" id="IPR005467">
    <property type="entry name" value="His_kinase_dom"/>
</dbReference>
<dbReference type="PROSITE" id="PS50109">
    <property type="entry name" value="HIS_KIN"/>
    <property type="match status" value="1"/>
</dbReference>
<name>A0A8J7L3K0_9CYAN</name>
<sequence>MVINNRILEQNNFPIRLLLEKELQHTKPIIVDMEDAVFWVKPDARFLYANDAACNLVRYSREELLSMTMHDIKPDFSPAVWSKHWRTIKEQGYLYFESLYRTKEEQTLPVEITIIYLEYNSSEYGCILIRNISQRQQASMVLQKVNEVLNCKVQQLVAELRNANQQLYREKVLRQQIETALEQEKLLTEHRAHFFSMLSHEFRTPLNIISLSASLLKRHVHRWTEEKKLQYLQRLEIAVEQISQLMDEIFLNGRAEAGKLKFEPKPLNPIQLCSEILAEMNLNPINATCLMPGNPFDIFSWEESRQLLLHRESPSPKGEVSSKGSLCSHNSGQYNSFPIPASRETSEYRVTLISQGDCTVCVDPKLLQPILRNLLSNAVKYSPNGSTIDLLVSCWDEKVIFQIKDRGIGISVADQQRLFKPFHRGMNVGNIPGNGLGLALVKKLVDLHGGQISVASEVGVGTTFTIALPAQ</sequence>
<dbReference type="SUPFAM" id="SSF47384">
    <property type="entry name" value="Homodimeric domain of signal transducing histidine kinase"/>
    <property type="match status" value="1"/>
</dbReference>
<feature type="domain" description="PAS" evidence="9">
    <location>
        <begin position="22"/>
        <end position="91"/>
    </location>
</feature>
<keyword evidence="11" id="KW-1185">Reference proteome</keyword>
<keyword evidence="4" id="KW-0808">Transferase</keyword>
<dbReference type="Pfam" id="PF00512">
    <property type="entry name" value="HisKA"/>
    <property type="match status" value="1"/>
</dbReference>